<name>A0A643BWC0_BALPH</name>
<evidence type="ECO:0000256" key="1">
    <source>
        <dbReference type="ARBA" id="ARBA00004728"/>
    </source>
</evidence>
<dbReference type="GO" id="GO:0006654">
    <property type="term" value="P:phosphatidic acid biosynthetic process"/>
    <property type="evidence" value="ECO:0007669"/>
    <property type="project" value="TreeGrafter"/>
</dbReference>
<evidence type="ECO:0000256" key="3">
    <source>
        <dbReference type="ARBA" id="ARBA00022679"/>
    </source>
</evidence>
<organism evidence="8 9">
    <name type="scientific">Balaenoptera physalus</name>
    <name type="common">Fin whale</name>
    <name type="synonym">Balaena physalus</name>
    <dbReference type="NCBI Taxonomy" id="9770"/>
    <lineage>
        <taxon>Eukaryota</taxon>
        <taxon>Metazoa</taxon>
        <taxon>Chordata</taxon>
        <taxon>Craniata</taxon>
        <taxon>Vertebrata</taxon>
        <taxon>Euteleostomi</taxon>
        <taxon>Mammalia</taxon>
        <taxon>Eutheria</taxon>
        <taxon>Laurasiatheria</taxon>
        <taxon>Artiodactyla</taxon>
        <taxon>Whippomorpha</taxon>
        <taxon>Cetacea</taxon>
        <taxon>Mysticeti</taxon>
        <taxon>Balaenopteridae</taxon>
        <taxon>Balaenoptera</taxon>
    </lineage>
</organism>
<proteinExistence type="predicted"/>
<feature type="transmembrane region" description="Helical" evidence="6">
    <location>
        <begin position="240"/>
        <end position="258"/>
    </location>
</feature>
<comment type="caution">
    <text evidence="8">The sequence shown here is derived from an EMBL/GenBank/DDBJ whole genome shotgun (WGS) entry which is preliminary data.</text>
</comment>
<evidence type="ECO:0000256" key="6">
    <source>
        <dbReference type="SAM" id="Phobius"/>
    </source>
</evidence>
<dbReference type="EC" id="2.3.1.51" evidence="2"/>
<keyword evidence="6" id="KW-0812">Transmembrane</keyword>
<keyword evidence="9" id="KW-1185">Reference proteome</keyword>
<feature type="domain" description="Phospholipid/glycerol acyltransferase" evidence="7">
    <location>
        <begin position="217"/>
        <end position="281"/>
    </location>
</feature>
<accession>A0A643BWC0</accession>
<comment type="pathway">
    <text evidence="1">Phospholipid metabolism; CDP-diacylglycerol biosynthesis; CDP-diacylglycerol from sn-glycerol 3-phosphate: step 2/3.</text>
</comment>
<dbReference type="AlphaFoldDB" id="A0A643BWC0"/>
<dbReference type="GO" id="GO:0005783">
    <property type="term" value="C:endoplasmic reticulum"/>
    <property type="evidence" value="ECO:0007669"/>
    <property type="project" value="TreeGrafter"/>
</dbReference>
<dbReference type="Proteomes" id="UP000437017">
    <property type="component" value="Unassembled WGS sequence"/>
</dbReference>
<evidence type="ECO:0000256" key="5">
    <source>
        <dbReference type="SAM" id="MobiDB-lite"/>
    </source>
</evidence>
<reference evidence="8 9" key="1">
    <citation type="journal article" date="2019" name="PLoS ONE">
        <title>Genomic analyses reveal an absence of contemporary introgressive admixture between fin whales and blue whales, despite known hybrids.</title>
        <authorList>
            <person name="Westbury M.V."/>
            <person name="Petersen B."/>
            <person name="Lorenzen E.D."/>
        </authorList>
    </citation>
    <scope>NUCLEOTIDE SEQUENCE [LARGE SCALE GENOMIC DNA]</scope>
    <source>
        <strain evidence="8">FinWhale-01</strain>
    </source>
</reference>
<evidence type="ECO:0000313" key="8">
    <source>
        <dbReference type="EMBL" id="KAB0392267.1"/>
    </source>
</evidence>
<keyword evidence="4" id="KW-0012">Acyltransferase</keyword>
<dbReference type="PANTHER" id="PTHR10434">
    <property type="entry name" value="1-ACYL-SN-GLYCEROL-3-PHOSPHATE ACYLTRANSFERASE"/>
    <property type="match status" value="1"/>
</dbReference>
<keyword evidence="6" id="KW-0472">Membrane</keyword>
<feature type="non-terminal residue" evidence="8">
    <location>
        <position position="291"/>
    </location>
</feature>
<sequence length="291" mass="31191">MAHAGEGHRPAMAGGTQARVSAEWSAQPPTFRLLWSRGRLRKSEEPLPELESLSLRGPHHPRAYRAVGEGSWLSAVPVLVHLGGLILPGLAHTQWVLRALFSGVCGSCGTRSLGFKAASWRQIRSHQLPFVTRAAPDSGSAEGPVQDIAEVLCPPQRGAGLGAHSLLPLHPQVPRALGAGGSAVAALGLEARLGGIPELQEGQPHSAHPPHFPVFPSILDMMGLMEVLPDRCVQIAKRELLFLGPVGLIMYLGGVLFINRQRSRMAMTVISDVGERMVREKKGAFYLAIQA</sequence>
<keyword evidence="6" id="KW-1133">Transmembrane helix</keyword>
<evidence type="ECO:0000313" key="9">
    <source>
        <dbReference type="Proteomes" id="UP000437017"/>
    </source>
</evidence>
<dbReference type="GO" id="GO:0003841">
    <property type="term" value="F:1-acylglycerol-3-phosphate O-acyltransferase activity"/>
    <property type="evidence" value="ECO:0007669"/>
    <property type="project" value="UniProtKB-EC"/>
</dbReference>
<evidence type="ECO:0000256" key="4">
    <source>
        <dbReference type="ARBA" id="ARBA00023315"/>
    </source>
</evidence>
<evidence type="ECO:0000259" key="7">
    <source>
        <dbReference type="Pfam" id="PF01553"/>
    </source>
</evidence>
<protein>
    <recommendedName>
        <fullName evidence="2">1-acylglycerol-3-phosphate O-acyltransferase</fullName>
        <ecNumber evidence="2">2.3.1.51</ecNumber>
    </recommendedName>
</protein>
<dbReference type="PANTHER" id="PTHR10434:SF2">
    <property type="entry name" value="1-ACYL-SN-GLYCEROL-3-PHOSPHATE ACYLTRANSFERASE BETA"/>
    <property type="match status" value="1"/>
</dbReference>
<gene>
    <name evidence="8" type="ORF">E2I00_006835</name>
</gene>
<dbReference type="EMBL" id="SGJD01003950">
    <property type="protein sequence ID" value="KAB0392267.1"/>
    <property type="molecule type" value="Genomic_DNA"/>
</dbReference>
<dbReference type="Pfam" id="PF01553">
    <property type="entry name" value="Acyltransferase"/>
    <property type="match status" value="1"/>
</dbReference>
<evidence type="ECO:0000256" key="2">
    <source>
        <dbReference type="ARBA" id="ARBA00013211"/>
    </source>
</evidence>
<feature type="region of interest" description="Disordered" evidence="5">
    <location>
        <begin position="1"/>
        <end position="24"/>
    </location>
</feature>
<dbReference type="OrthoDB" id="202234at2759"/>
<keyword evidence="3" id="KW-0808">Transferase</keyword>
<dbReference type="InterPro" id="IPR002123">
    <property type="entry name" value="Plipid/glycerol_acylTrfase"/>
</dbReference>